<feature type="transmembrane region" description="Helical" evidence="6">
    <location>
        <begin position="88"/>
        <end position="113"/>
    </location>
</feature>
<comment type="similarity">
    <text evidence="6">Belongs to the battenin family.</text>
</comment>
<evidence type="ECO:0000313" key="8">
    <source>
        <dbReference type="Proteomes" id="UP000694395"/>
    </source>
</evidence>
<evidence type="ECO:0000256" key="2">
    <source>
        <dbReference type="ARBA" id="ARBA00022448"/>
    </source>
</evidence>
<feature type="transmembrane region" description="Helical" evidence="6">
    <location>
        <begin position="307"/>
        <end position="328"/>
    </location>
</feature>
<keyword evidence="8" id="KW-1185">Reference proteome</keyword>
<dbReference type="GO" id="GO:0007040">
    <property type="term" value="P:lysosome organization"/>
    <property type="evidence" value="ECO:0007669"/>
    <property type="project" value="TreeGrafter"/>
</dbReference>
<feature type="transmembrane region" description="Helical" evidence="6">
    <location>
        <begin position="56"/>
        <end position="76"/>
    </location>
</feature>
<comment type="subcellular location">
    <subcellularLocation>
        <location evidence="1">Endomembrane system</location>
        <topology evidence="1">Multi-pass membrane protein</topology>
    </subcellularLocation>
    <subcellularLocation>
        <location evidence="6">Lysosome membrane</location>
        <topology evidence="6">Multi-pass membrane protein</topology>
    </subcellularLocation>
</comment>
<dbReference type="GO" id="GO:0051453">
    <property type="term" value="P:regulation of intracellular pH"/>
    <property type="evidence" value="ECO:0007669"/>
    <property type="project" value="TreeGrafter"/>
</dbReference>
<evidence type="ECO:0000256" key="5">
    <source>
        <dbReference type="ARBA" id="ARBA00023136"/>
    </source>
</evidence>
<feature type="transmembrane region" description="Helical" evidence="6">
    <location>
        <begin position="152"/>
        <end position="180"/>
    </location>
</feature>
<keyword evidence="6" id="KW-0458">Lysosome</keyword>
<reference evidence="7" key="3">
    <citation type="submission" date="2025-09" db="UniProtKB">
        <authorList>
            <consortium name="Ensembl"/>
        </authorList>
    </citation>
    <scope>IDENTIFICATION</scope>
</reference>
<sequence>SKLLGLCNNFAYVVMLSAAHDILKQQGSHNSTSPNPSTVALDVEGGKRSRYDCSPVSTAAVLLADILPTLMIKFSFPFFVHNLPYGTVYLLGVIFASVSAGLGELSFLSLTVFFSRDVLGGWGSGTGGAGVAGALLYSGLTQAGLSPRNTLLIMLVVPVASVAPWQFIVSLQLVDILTSLPFSLYSMDDPQTSCYSRTNFLIFQLSLQLELLYFPNFYLSHAEQYRWSVPFRIYTVEVGSLHCVNAVLLCLPQCVNGVLLLLSVYYQFLPSAWLVFVIVLYEGLLGRSAYVNTFYFISKEVNRQREFAMVAASVGDSLGIAISGLIAFPVHRYFCSL</sequence>
<evidence type="ECO:0000256" key="4">
    <source>
        <dbReference type="ARBA" id="ARBA00022989"/>
    </source>
</evidence>
<evidence type="ECO:0000256" key="6">
    <source>
        <dbReference type="RuleBase" id="RU361113"/>
    </source>
</evidence>
<dbReference type="Pfam" id="PF02487">
    <property type="entry name" value="CLN3"/>
    <property type="match status" value="3"/>
</dbReference>
<protein>
    <recommendedName>
        <fullName evidence="6">Battenin</fullName>
    </recommendedName>
</protein>
<keyword evidence="4 6" id="KW-1133">Transmembrane helix</keyword>
<reference evidence="7" key="1">
    <citation type="submission" date="2020-07" db="EMBL/GenBank/DDBJ databases">
        <title>A long reads based de novo assembly of the rainbow trout Arlee double haploid line genome.</title>
        <authorList>
            <person name="Gao G."/>
            <person name="Palti Y."/>
        </authorList>
    </citation>
    <scope>NUCLEOTIDE SEQUENCE [LARGE SCALE GENOMIC DNA]</scope>
</reference>
<dbReference type="GeneTree" id="ENSGT00390000003249"/>
<proteinExistence type="inferred from homology"/>
<name>A0A8C7QFI8_ONCMY</name>
<dbReference type="Proteomes" id="UP000694395">
    <property type="component" value="Chromosome 12"/>
</dbReference>
<dbReference type="Ensembl" id="ENSOMYT00000040404.2">
    <property type="protein sequence ID" value="ENSOMYP00000037013.2"/>
    <property type="gene ID" value="ENSOMYG00000017207.2"/>
</dbReference>
<reference evidence="7" key="2">
    <citation type="submission" date="2025-08" db="UniProtKB">
        <authorList>
            <consortium name="Ensembl"/>
        </authorList>
    </citation>
    <scope>IDENTIFICATION</scope>
</reference>
<dbReference type="AlphaFoldDB" id="A0A8C7QFI8"/>
<evidence type="ECO:0000313" key="7">
    <source>
        <dbReference type="Ensembl" id="ENSOMYP00000037013.2"/>
    </source>
</evidence>
<dbReference type="InterPro" id="IPR003492">
    <property type="entry name" value="Battenin_disease_Cln3"/>
</dbReference>
<keyword evidence="5 6" id="KW-0472">Membrane</keyword>
<keyword evidence="2" id="KW-0813">Transport</keyword>
<dbReference type="PRINTS" id="PR01315">
    <property type="entry name" value="BATTENIN"/>
</dbReference>
<feature type="transmembrane region" description="Helical" evidence="6">
    <location>
        <begin position="119"/>
        <end position="140"/>
    </location>
</feature>
<organism evidence="7 8">
    <name type="scientific">Oncorhynchus mykiss</name>
    <name type="common">Rainbow trout</name>
    <name type="synonym">Salmo gairdneri</name>
    <dbReference type="NCBI Taxonomy" id="8022"/>
    <lineage>
        <taxon>Eukaryota</taxon>
        <taxon>Metazoa</taxon>
        <taxon>Chordata</taxon>
        <taxon>Craniata</taxon>
        <taxon>Vertebrata</taxon>
        <taxon>Euteleostomi</taxon>
        <taxon>Actinopterygii</taxon>
        <taxon>Neopterygii</taxon>
        <taxon>Teleostei</taxon>
        <taxon>Protacanthopterygii</taxon>
        <taxon>Salmoniformes</taxon>
        <taxon>Salmonidae</taxon>
        <taxon>Salmoninae</taxon>
        <taxon>Oncorhynchus</taxon>
    </lineage>
</organism>
<accession>A0A8C7QFI8</accession>
<feature type="transmembrane region" description="Helical" evidence="6">
    <location>
        <begin position="272"/>
        <end position="295"/>
    </location>
</feature>
<dbReference type="PANTHER" id="PTHR10981">
    <property type="entry name" value="BATTENIN"/>
    <property type="match status" value="1"/>
</dbReference>
<comment type="caution">
    <text evidence="6">Lacks conserved residue(s) required for the propagation of feature annotation.</text>
</comment>
<evidence type="ECO:0000256" key="1">
    <source>
        <dbReference type="ARBA" id="ARBA00004127"/>
    </source>
</evidence>
<dbReference type="GO" id="GO:0012505">
    <property type="term" value="C:endomembrane system"/>
    <property type="evidence" value="ECO:0007669"/>
    <property type="project" value="UniProtKB-SubCell"/>
</dbReference>
<evidence type="ECO:0000256" key="3">
    <source>
        <dbReference type="ARBA" id="ARBA00022692"/>
    </source>
</evidence>
<dbReference type="PANTHER" id="PTHR10981:SF0">
    <property type="entry name" value="BATTENIN"/>
    <property type="match status" value="1"/>
</dbReference>
<keyword evidence="3 6" id="KW-0812">Transmembrane</keyword>
<dbReference type="GO" id="GO:0005765">
    <property type="term" value="C:lysosomal membrane"/>
    <property type="evidence" value="ECO:0007669"/>
    <property type="project" value="UniProtKB-SubCell"/>
</dbReference>